<evidence type="ECO:0000313" key="1">
    <source>
        <dbReference type="EMBL" id="CAD7619515.1"/>
    </source>
</evidence>
<dbReference type="AlphaFoldDB" id="A0A7R9KAY5"/>
<sequence length="61" mass="6876">MNKIDLIGHDKNSIVEDYSKMDQLEAAVGIDKNRKNIEILYLSILSESTYDENGVLRSGFA</sequence>
<dbReference type="EMBL" id="OC854578">
    <property type="protein sequence ID" value="CAD7619515.1"/>
    <property type="molecule type" value="Genomic_DNA"/>
</dbReference>
<gene>
    <name evidence="1" type="ORF">OSB1V03_LOCUS16</name>
</gene>
<protein>
    <submittedName>
        <fullName evidence="1">Uncharacterized protein</fullName>
    </submittedName>
</protein>
<evidence type="ECO:0000313" key="2">
    <source>
        <dbReference type="Proteomes" id="UP000759131"/>
    </source>
</evidence>
<dbReference type="Proteomes" id="UP000759131">
    <property type="component" value="Unassembled WGS sequence"/>
</dbReference>
<dbReference type="EMBL" id="CAJPIZ010000003">
    <property type="protein sequence ID" value="CAG2099945.1"/>
    <property type="molecule type" value="Genomic_DNA"/>
</dbReference>
<reference evidence="1" key="1">
    <citation type="submission" date="2020-11" db="EMBL/GenBank/DDBJ databases">
        <authorList>
            <person name="Tran Van P."/>
        </authorList>
    </citation>
    <scope>NUCLEOTIDE SEQUENCE</scope>
</reference>
<dbReference type="OrthoDB" id="2011769at2759"/>
<feature type="non-terminal residue" evidence="1">
    <location>
        <position position="61"/>
    </location>
</feature>
<keyword evidence="2" id="KW-1185">Reference proteome</keyword>
<name>A0A7R9KAY5_9ACAR</name>
<accession>A0A7R9KAY5</accession>
<proteinExistence type="predicted"/>
<organism evidence="1">
    <name type="scientific">Medioppia subpectinata</name>
    <dbReference type="NCBI Taxonomy" id="1979941"/>
    <lineage>
        <taxon>Eukaryota</taxon>
        <taxon>Metazoa</taxon>
        <taxon>Ecdysozoa</taxon>
        <taxon>Arthropoda</taxon>
        <taxon>Chelicerata</taxon>
        <taxon>Arachnida</taxon>
        <taxon>Acari</taxon>
        <taxon>Acariformes</taxon>
        <taxon>Sarcoptiformes</taxon>
        <taxon>Oribatida</taxon>
        <taxon>Brachypylina</taxon>
        <taxon>Oppioidea</taxon>
        <taxon>Oppiidae</taxon>
        <taxon>Medioppia</taxon>
    </lineage>
</organism>